<dbReference type="Pfam" id="PF04616">
    <property type="entry name" value="Glyco_hydro_43"/>
    <property type="match status" value="1"/>
</dbReference>
<dbReference type="Gene3D" id="2.115.10.20">
    <property type="entry name" value="Glycosyl hydrolase domain, family 43"/>
    <property type="match status" value="1"/>
</dbReference>
<sequence>MITPTINHFIHFGIWAICISGFHFPPTNNAENGSAIDSIKTYQNPVFEPILADPSVIRDPLTGVFYAYGTQDNWRDGKGSRLVPILESNDLVSWKVIANAFLTKPNWKAEGGIWAPDVVLLNNEYYMYYAYSTWGDANPGIGVARSKSPTGPFTDEGKLFDSKDIDVPNSIDPYFIQEDGKNYLFWGSFSDAPTQGNFGVELSSDGLNIAEGAEKFKITAGDVEAVVIHKRNGYFYFIGSKGSCCEGKKSTYHVVVARSKSLTGPYLDKEGKDMKNRGSGTLLFKRNARFVGTGHTSRIITDDEGQDWLLYHGIDSQNDRVGNGTSRRTLMLDAVRWEDDWPSVVGDTASAAIQRAPRFKK</sequence>
<dbReference type="InterPro" id="IPR050727">
    <property type="entry name" value="GH43_arabinanases"/>
</dbReference>
<dbReference type="CDD" id="cd18616">
    <property type="entry name" value="GH43_ABN-like"/>
    <property type="match status" value="1"/>
</dbReference>
<dbReference type="EMBL" id="JBHUMA010000006">
    <property type="protein sequence ID" value="MFD2599006.1"/>
    <property type="molecule type" value="Genomic_DNA"/>
</dbReference>
<evidence type="ECO:0000256" key="5">
    <source>
        <dbReference type="RuleBase" id="RU361187"/>
    </source>
</evidence>
<evidence type="ECO:0000256" key="2">
    <source>
        <dbReference type="ARBA" id="ARBA00009865"/>
    </source>
</evidence>
<proteinExistence type="inferred from homology"/>
<comment type="caution">
    <text evidence="6">The sequence shown here is derived from an EMBL/GenBank/DDBJ whole genome shotgun (WGS) entry which is preliminary data.</text>
</comment>
<dbReference type="InterPro" id="IPR023296">
    <property type="entry name" value="Glyco_hydro_beta-prop_sf"/>
</dbReference>
<dbReference type="Proteomes" id="UP001597393">
    <property type="component" value="Unassembled WGS sequence"/>
</dbReference>
<organism evidence="6 7">
    <name type="scientific">Sphingobacterium corticis</name>
    <dbReference type="NCBI Taxonomy" id="1812823"/>
    <lineage>
        <taxon>Bacteria</taxon>
        <taxon>Pseudomonadati</taxon>
        <taxon>Bacteroidota</taxon>
        <taxon>Sphingobacteriia</taxon>
        <taxon>Sphingobacteriales</taxon>
        <taxon>Sphingobacteriaceae</taxon>
        <taxon>Sphingobacterium</taxon>
    </lineage>
</organism>
<dbReference type="RefSeq" id="WP_380869134.1">
    <property type="nucleotide sequence ID" value="NZ_JBHUMA010000006.1"/>
</dbReference>
<dbReference type="PANTHER" id="PTHR43301">
    <property type="entry name" value="ARABINAN ENDO-1,5-ALPHA-L-ARABINOSIDASE"/>
    <property type="match status" value="1"/>
</dbReference>
<evidence type="ECO:0000256" key="4">
    <source>
        <dbReference type="ARBA" id="ARBA00023295"/>
    </source>
</evidence>
<keyword evidence="4 5" id="KW-0326">Glycosidase</keyword>
<reference evidence="7" key="1">
    <citation type="journal article" date="2019" name="Int. J. Syst. Evol. Microbiol.">
        <title>The Global Catalogue of Microorganisms (GCM) 10K type strain sequencing project: providing services to taxonomists for standard genome sequencing and annotation.</title>
        <authorList>
            <consortium name="The Broad Institute Genomics Platform"/>
            <consortium name="The Broad Institute Genome Sequencing Center for Infectious Disease"/>
            <person name="Wu L."/>
            <person name="Ma J."/>
        </authorList>
    </citation>
    <scope>NUCLEOTIDE SEQUENCE [LARGE SCALE GENOMIC DNA]</scope>
    <source>
        <strain evidence="7">KCTC 42248</strain>
    </source>
</reference>
<protein>
    <submittedName>
        <fullName evidence="6">Family 43 glycosylhydrolase</fullName>
    </submittedName>
</protein>
<comment type="similarity">
    <text evidence="2 5">Belongs to the glycosyl hydrolase 43 family.</text>
</comment>
<evidence type="ECO:0000256" key="3">
    <source>
        <dbReference type="ARBA" id="ARBA00022801"/>
    </source>
</evidence>
<name>A0ABW5NJX0_9SPHI</name>
<keyword evidence="3 5" id="KW-0378">Hydrolase</keyword>
<dbReference type="PANTHER" id="PTHR43301:SF3">
    <property type="entry name" value="ARABINAN ENDO-1,5-ALPHA-L-ARABINOSIDASE A-RELATED"/>
    <property type="match status" value="1"/>
</dbReference>
<comment type="pathway">
    <text evidence="1">Glycan metabolism; L-arabinan degradation.</text>
</comment>
<evidence type="ECO:0000313" key="6">
    <source>
        <dbReference type="EMBL" id="MFD2599006.1"/>
    </source>
</evidence>
<evidence type="ECO:0000313" key="7">
    <source>
        <dbReference type="Proteomes" id="UP001597393"/>
    </source>
</evidence>
<gene>
    <name evidence="6" type="ORF">ACFSQ3_08575</name>
</gene>
<dbReference type="InterPro" id="IPR006710">
    <property type="entry name" value="Glyco_hydro_43"/>
</dbReference>
<dbReference type="SUPFAM" id="SSF75005">
    <property type="entry name" value="Arabinanase/levansucrase/invertase"/>
    <property type="match status" value="1"/>
</dbReference>
<keyword evidence="7" id="KW-1185">Reference proteome</keyword>
<evidence type="ECO:0000256" key="1">
    <source>
        <dbReference type="ARBA" id="ARBA00004834"/>
    </source>
</evidence>
<accession>A0ABW5NJX0</accession>